<gene>
    <name evidence="1" type="ordered locus">Bache_3090</name>
</gene>
<reference key="1">
    <citation type="submission" date="2010-11" db="EMBL/GenBank/DDBJ databases">
        <title>The complete genome of Bacteroides helcogenes P 36-108.</title>
        <authorList>
            <consortium name="US DOE Joint Genome Institute (JGI-PGF)"/>
            <person name="Lucas S."/>
            <person name="Copeland A."/>
            <person name="Lapidus A."/>
            <person name="Bruce D."/>
            <person name="Goodwin L."/>
            <person name="Pitluck S."/>
            <person name="Kyrpides N."/>
            <person name="Mavromatis K."/>
            <person name="Ivanova N."/>
            <person name="Zeytun A."/>
            <person name="Brettin T."/>
            <person name="Detter J.C."/>
            <person name="Tapia R."/>
            <person name="Han C."/>
            <person name="Land M."/>
            <person name="Hauser L."/>
            <person name="Markowitz V."/>
            <person name="Cheng J.-F."/>
            <person name="Hugenholtz P."/>
            <person name="Woyke T."/>
            <person name="Wu D."/>
            <person name="Gronow S."/>
            <person name="Wellnitz S."/>
            <person name="Brambilla E."/>
            <person name="Klenk H.-P."/>
            <person name="Eisen J.A."/>
        </authorList>
    </citation>
    <scope>NUCLEOTIDE SEQUENCE</scope>
    <source>
        <strain>P 36-108</strain>
    </source>
</reference>
<dbReference type="KEGG" id="bhl:Bache_3090"/>
<reference evidence="1 2" key="2">
    <citation type="journal article" date="2011" name="Stand. Genomic Sci.">
        <title>Complete genome sequence of Bacteroides helcogenes type strain (P 36-108).</title>
        <authorList>
            <person name="Pati A."/>
            <person name="Gronow S."/>
            <person name="Zeytun A."/>
            <person name="Lapidus A."/>
            <person name="Nolan M."/>
            <person name="Hammon N."/>
            <person name="Deshpande S."/>
            <person name="Cheng J.F."/>
            <person name="Tapia R."/>
            <person name="Han C."/>
            <person name="Goodwin L."/>
            <person name="Pitluck S."/>
            <person name="Liolios K."/>
            <person name="Pagani I."/>
            <person name="Ivanova N."/>
            <person name="Mavromatis K."/>
            <person name="Chen A."/>
            <person name="Palaniappan K."/>
            <person name="Land M."/>
            <person name="Hauser L."/>
            <person name="Chang Y.J."/>
            <person name="Jeffries C.D."/>
            <person name="Detter J.C."/>
            <person name="Brambilla E."/>
            <person name="Rohde M."/>
            <person name="Goker M."/>
            <person name="Woyke T."/>
            <person name="Bristow J."/>
            <person name="Eisen J.A."/>
            <person name="Markowitz V."/>
            <person name="Hugenholtz P."/>
            <person name="Kyrpides N.C."/>
            <person name="Klenk H.P."/>
            <person name="Lucas S."/>
        </authorList>
    </citation>
    <scope>NUCLEOTIDE SEQUENCE [LARGE SCALE GENOMIC DNA]</scope>
    <source>
        <strain evidence="2">ATCC 35417 / DSM 20613 / JCM 6297 / CCUG 15421 / P 36-108</strain>
    </source>
</reference>
<dbReference type="STRING" id="693979.Bache_3090"/>
<dbReference type="EMBL" id="CP002352">
    <property type="protein sequence ID" value="ADV45017.1"/>
    <property type="molecule type" value="Genomic_DNA"/>
</dbReference>
<accession>E6SQH0</accession>
<dbReference type="HOGENOM" id="CLU_2950772_0_0_10"/>
<organism evidence="1 2">
    <name type="scientific">Bacteroides helcogenes (strain ATCC 35417 / DSM 20613 / JCM 6297 / CCUG 15421 / P 36-108)</name>
    <dbReference type="NCBI Taxonomy" id="693979"/>
    <lineage>
        <taxon>Bacteria</taxon>
        <taxon>Pseudomonadati</taxon>
        <taxon>Bacteroidota</taxon>
        <taxon>Bacteroidia</taxon>
        <taxon>Bacteroidales</taxon>
        <taxon>Bacteroidaceae</taxon>
        <taxon>Bacteroides</taxon>
    </lineage>
</organism>
<protein>
    <submittedName>
        <fullName evidence="1">Uncharacterized protein</fullName>
    </submittedName>
</protein>
<dbReference type="Proteomes" id="UP000008630">
    <property type="component" value="Chromosome"/>
</dbReference>
<evidence type="ECO:0000313" key="1">
    <source>
        <dbReference type="EMBL" id="ADV45017.1"/>
    </source>
</evidence>
<name>E6SQH0_BACT6</name>
<keyword evidence="2" id="KW-1185">Reference proteome</keyword>
<evidence type="ECO:0000313" key="2">
    <source>
        <dbReference type="Proteomes" id="UP000008630"/>
    </source>
</evidence>
<proteinExistence type="predicted"/>
<sequence>MNDNKFKIAAALSFLFFTIPLSCSPVTPLTPLEHLLKGGTMSQELKAIQSGTERLSVPD</sequence>
<dbReference type="AlphaFoldDB" id="E6SQH0"/>